<accession>A0A518CQT0</accession>
<dbReference type="Proteomes" id="UP000317178">
    <property type="component" value="Chromosome"/>
</dbReference>
<dbReference type="OrthoDB" id="9874688at2"/>
<evidence type="ECO:0000313" key="1">
    <source>
        <dbReference type="EMBL" id="QDU81565.1"/>
    </source>
</evidence>
<evidence type="ECO:0000313" key="2">
    <source>
        <dbReference type="Proteomes" id="UP000317178"/>
    </source>
</evidence>
<sequence length="255" mass="28515">MASVNFAFNLTREKSTATEVYTTSFNTALSTAYPQFLGGMTFVGGALRWQQPATQQHTGLWCSSVSFEHEASIANLTGQDGEVFMVVQYSSPDIDEDTQAQTPEDREIATISVDVGGSMLQLGKGSYTWSEGSKNGDKLSEDDPHPFKLVAHNEISLTIKNKETVDWTSLTEFYGKINEEEFVIPLFGTIPANRCLFESASGSREYTSQSYAYWHVTYKFSVRGDDWNKFWDGEQYSSVNQDTFTPMSFTGLFTT</sequence>
<protein>
    <submittedName>
        <fullName evidence="1">Uncharacterized protein</fullName>
    </submittedName>
</protein>
<proteinExistence type="predicted"/>
<name>A0A518CQT0_9PLAN</name>
<gene>
    <name evidence="1" type="ORF">Pla110_33070</name>
</gene>
<keyword evidence="2" id="KW-1185">Reference proteome</keyword>
<dbReference type="AlphaFoldDB" id="A0A518CQT0"/>
<dbReference type="EMBL" id="CP036281">
    <property type="protein sequence ID" value="QDU81565.1"/>
    <property type="molecule type" value="Genomic_DNA"/>
</dbReference>
<dbReference type="KEGG" id="plon:Pla110_33070"/>
<organism evidence="1 2">
    <name type="scientific">Polystyrenella longa</name>
    <dbReference type="NCBI Taxonomy" id="2528007"/>
    <lineage>
        <taxon>Bacteria</taxon>
        <taxon>Pseudomonadati</taxon>
        <taxon>Planctomycetota</taxon>
        <taxon>Planctomycetia</taxon>
        <taxon>Planctomycetales</taxon>
        <taxon>Planctomycetaceae</taxon>
        <taxon>Polystyrenella</taxon>
    </lineage>
</organism>
<reference evidence="1 2" key="1">
    <citation type="submission" date="2019-02" db="EMBL/GenBank/DDBJ databases">
        <title>Deep-cultivation of Planctomycetes and their phenomic and genomic characterization uncovers novel biology.</title>
        <authorList>
            <person name="Wiegand S."/>
            <person name="Jogler M."/>
            <person name="Boedeker C."/>
            <person name="Pinto D."/>
            <person name="Vollmers J."/>
            <person name="Rivas-Marin E."/>
            <person name="Kohn T."/>
            <person name="Peeters S.H."/>
            <person name="Heuer A."/>
            <person name="Rast P."/>
            <person name="Oberbeckmann S."/>
            <person name="Bunk B."/>
            <person name="Jeske O."/>
            <person name="Meyerdierks A."/>
            <person name="Storesund J.E."/>
            <person name="Kallscheuer N."/>
            <person name="Luecker S."/>
            <person name="Lage O.M."/>
            <person name="Pohl T."/>
            <person name="Merkel B.J."/>
            <person name="Hornburger P."/>
            <person name="Mueller R.-W."/>
            <person name="Bruemmer F."/>
            <person name="Labrenz M."/>
            <person name="Spormann A.M."/>
            <person name="Op den Camp H."/>
            <person name="Overmann J."/>
            <person name="Amann R."/>
            <person name="Jetten M.S.M."/>
            <person name="Mascher T."/>
            <person name="Medema M.H."/>
            <person name="Devos D.P."/>
            <person name="Kaster A.-K."/>
            <person name="Ovreas L."/>
            <person name="Rohde M."/>
            <person name="Galperin M.Y."/>
            <person name="Jogler C."/>
        </authorList>
    </citation>
    <scope>NUCLEOTIDE SEQUENCE [LARGE SCALE GENOMIC DNA]</scope>
    <source>
        <strain evidence="1 2">Pla110</strain>
    </source>
</reference>
<dbReference type="RefSeq" id="WP_144997018.1">
    <property type="nucleotide sequence ID" value="NZ_CP036281.1"/>
</dbReference>